<feature type="transmembrane region" description="Helical" evidence="7">
    <location>
        <begin position="220"/>
        <end position="241"/>
    </location>
</feature>
<dbReference type="Gene3D" id="1.10.3470.10">
    <property type="entry name" value="ABC transporter involved in vitamin B12 uptake, BtuC"/>
    <property type="match status" value="1"/>
</dbReference>
<feature type="transmembrane region" description="Helical" evidence="7">
    <location>
        <begin position="175"/>
        <end position="199"/>
    </location>
</feature>
<feature type="transmembrane region" description="Helical" evidence="7">
    <location>
        <begin position="55"/>
        <end position="81"/>
    </location>
</feature>
<dbReference type="InterPro" id="IPR001626">
    <property type="entry name" value="ABC_TroCD"/>
</dbReference>
<dbReference type="SUPFAM" id="SSF81345">
    <property type="entry name" value="ABC transporter involved in vitamin B12 uptake, BtuC"/>
    <property type="match status" value="1"/>
</dbReference>
<evidence type="ECO:0000256" key="2">
    <source>
        <dbReference type="ARBA" id="ARBA00008034"/>
    </source>
</evidence>
<feature type="transmembrane region" description="Helical" evidence="7">
    <location>
        <begin position="15"/>
        <end position="34"/>
    </location>
</feature>
<proteinExistence type="inferred from homology"/>
<evidence type="ECO:0000256" key="3">
    <source>
        <dbReference type="ARBA" id="ARBA00022692"/>
    </source>
</evidence>
<evidence type="ECO:0000256" key="7">
    <source>
        <dbReference type="SAM" id="Phobius"/>
    </source>
</evidence>
<feature type="transmembrane region" description="Helical" evidence="7">
    <location>
        <begin position="136"/>
        <end position="155"/>
    </location>
</feature>
<feature type="transmembrane region" description="Helical" evidence="7">
    <location>
        <begin position="93"/>
        <end position="115"/>
    </location>
</feature>
<organism evidence="8 9">
    <name type="scientific">Proteiniphilum saccharofermentans</name>
    <dbReference type="NCBI Taxonomy" id="1642647"/>
    <lineage>
        <taxon>Bacteria</taxon>
        <taxon>Pseudomonadati</taxon>
        <taxon>Bacteroidota</taxon>
        <taxon>Bacteroidia</taxon>
        <taxon>Bacteroidales</taxon>
        <taxon>Dysgonomonadaceae</taxon>
        <taxon>Proteiniphilum</taxon>
    </lineage>
</organism>
<keyword evidence="6" id="KW-0813">Transport</keyword>
<dbReference type="Proteomes" id="UP000187464">
    <property type="component" value="Chromosome I"/>
</dbReference>
<sequence length="280" mass="30723">MNIIELLDYAFFRNALLGSFFASIACGIIGTYVVTKRLVFISGGITHASLGGLGIGFYFSLSPILSAMVFSIFSAFGIQWLSQKQGVREDSAIAVFWSLGMAIGIVLTFLTPGYAPNLSEYLFGNILTITRSDITALLVLSLILLLFFILFYHAIVSVSFDTEFAQTRRLPTQFIEYAMMLFIAVTIVLSIRLVGIVLLMSLITVPQMTANLFTVNYSKIISLSILLSFTGCVTGLLLSYYLNVPSGAFIIFVLIMMFFIAKAIKVVTGKTLKTAPQEIP</sequence>
<dbReference type="KEGG" id="psac:PSM36_0228"/>
<dbReference type="AlphaFoldDB" id="A0A1R3T666"/>
<evidence type="ECO:0000256" key="1">
    <source>
        <dbReference type="ARBA" id="ARBA00004141"/>
    </source>
</evidence>
<evidence type="ECO:0000256" key="4">
    <source>
        <dbReference type="ARBA" id="ARBA00022989"/>
    </source>
</evidence>
<keyword evidence="5 7" id="KW-0472">Membrane</keyword>
<dbReference type="PANTHER" id="PTHR30477">
    <property type="entry name" value="ABC-TRANSPORTER METAL-BINDING PROTEIN"/>
    <property type="match status" value="1"/>
</dbReference>
<protein>
    <submittedName>
        <fullName evidence="8">ABC-type Mn2+/Zn2+ transport system</fullName>
    </submittedName>
</protein>
<name>A0A1R3T666_9BACT</name>
<comment type="subcellular location">
    <subcellularLocation>
        <location evidence="6">Cell membrane</location>
        <topology evidence="6">Multi-pass membrane protein</topology>
    </subcellularLocation>
    <subcellularLocation>
        <location evidence="1">Membrane</location>
        <topology evidence="1">Multi-pass membrane protein</topology>
    </subcellularLocation>
</comment>
<dbReference type="InterPro" id="IPR037294">
    <property type="entry name" value="ABC_BtuC-like"/>
</dbReference>
<evidence type="ECO:0000313" key="9">
    <source>
        <dbReference type="Proteomes" id="UP000187464"/>
    </source>
</evidence>
<dbReference type="GO" id="GO:0010043">
    <property type="term" value="P:response to zinc ion"/>
    <property type="evidence" value="ECO:0007669"/>
    <property type="project" value="TreeGrafter"/>
</dbReference>
<dbReference type="Pfam" id="PF00950">
    <property type="entry name" value="ABC-3"/>
    <property type="match status" value="1"/>
</dbReference>
<keyword evidence="4 7" id="KW-1133">Transmembrane helix</keyword>
<dbReference type="EMBL" id="LT605205">
    <property type="protein sequence ID" value="SCD19064.1"/>
    <property type="molecule type" value="Genomic_DNA"/>
</dbReference>
<dbReference type="GO" id="GO:0055085">
    <property type="term" value="P:transmembrane transport"/>
    <property type="evidence" value="ECO:0007669"/>
    <property type="project" value="InterPro"/>
</dbReference>
<dbReference type="STRING" id="1642647.PSM36_0228"/>
<dbReference type="CDD" id="cd06550">
    <property type="entry name" value="TM_ABC_iron-siderophores_like"/>
    <property type="match status" value="1"/>
</dbReference>
<reference evidence="8 9" key="1">
    <citation type="submission" date="2016-08" db="EMBL/GenBank/DDBJ databases">
        <authorList>
            <person name="Seilhamer J.J."/>
        </authorList>
    </citation>
    <scope>NUCLEOTIDE SEQUENCE [LARGE SCALE GENOMIC DNA]</scope>
    <source>
        <strain evidence="8">M3/6</strain>
    </source>
</reference>
<keyword evidence="3 6" id="KW-0812">Transmembrane</keyword>
<comment type="similarity">
    <text evidence="2 6">Belongs to the ABC-3 integral membrane protein family.</text>
</comment>
<evidence type="ECO:0000313" key="8">
    <source>
        <dbReference type="EMBL" id="SCD19064.1"/>
    </source>
</evidence>
<evidence type="ECO:0000256" key="6">
    <source>
        <dbReference type="RuleBase" id="RU003943"/>
    </source>
</evidence>
<dbReference type="GO" id="GO:0043190">
    <property type="term" value="C:ATP-binding cassette (ABC) transporter complex"/>
    <property type="evidence" value="ECO:0007669"/>
    <property type="project" value="InterPro"/>
</dbReference>
<gene>
    <name evidence="8" type="ORF">PSM36_0228</name>
</gene>
<evidence type="ECO:0000256" key="5">
    <source>
        <dbReference type="ARBA" id="ARBA00023136"/>
    </source>
</evidence>
<keyword evidence="9" id="KW-1185">Reference proteome</keyword>
<dbReference type="PANTHER" id="PTHR30477:SF18">
    <property type="entry name" value="METAL TRANSPORT SYSTEM MEMBRANE PROTEIN CT_417-RELATED"/>
    <property type="match status" value="1"/>
</dbReference>
<accession>A0A1R3T666</accession>
<feature type="transmembrane region" description="Helical" evidence="7">
    <location>
        <begin position="247"/>
        <end position="264"/>
    </location>
</feature>